<dbReference type="PANTHER" id="PTHR33824">
    <property type="entry name" value="POLYKETIDE CYCLASE/DEHYDRASE AND LIPID TRANSPORT SUPERFAMILY PROTEIN"/>
    <property type="match status" value="1"/>
</dbReference>
<dbReference type="Proteomes" id="UP000298049">
    <property type="component" value="Chromosome"/>
</dbReference>
<proteinExistence type="inferred from homology"/>
<dbReference type="OrthoDB" id="9797595at2"/>
<keyword evidence="5" id="KW-1185">Reference proteome</keyword>
<dbReference type="SUPFAM" id="SSF55961">
    <property type="entry name" value="Bet v1-like"/>
    <property type="match status" value="1"/>
</dbReference>
<dbReference type="InterPro" id="IPR005031">
    <property type="entry name" value="COQ10_START"/>
</dbReference>
<dbReference type="Gene3D" id="3.30.530.20">
    <property type="match status" value="1"/>
</dbReference>
<feature type="domain" description="Coenzyme Q-binding protein COQ10 START" evidence="3">
    <location>
        <begin position="89"/>
        <end position="209"/>
    </location>
</feature>
<name>A0A4P7XIE5_9ALTE</name>
<evidence type="ECO:0000313" key="5">
    <source>
        <dbReference type="Proteomes" id="UP000298049"/>
    </source>
</evidence>
<dbReference type="InterPro" id="IPR047137">
    <property type="entry name" value="ORF3"/>
</dbReference>
<accession>A0A4P7XIE5</accession>
<comment type="similarity">
    <text evidence="1">Belongs to the ribosome association toxin RatA family.</text>
</comment>
<evidence type="ECO:0000259" key="3">
    <source>
        <dbReference type="Pfam" id="PF03364"/>
    </source>
</evidence>
<protein>
    <submittedName>
        <fullName evidence="4">SRPBCC family protein</fullName>
    </submittedName>
</protein>
<reference evidence="4 5" key="1">
    <citation type="submission" date="2018-07" db="EMBL/GenBank/DDBJ databases">
        <title>Marsedoiliclastica nanhaica gen. nov. sp. nov., a novel marine hydrocarbonoclastic bacterium isolated from an in-situ enriched hydrocarbon-degrading consortium in deep-sea sediment.</title>
        <authorList>
            <person name="Dong C."/>
            <person name="Ma T."/>
            <person name="Liu R."/>
            <person name="Shao Z."/>
        </authorList>
    </citation>
    <scope>NUCLEOTIDE SEQUENCE [LARGE SCALE GENOMIC DNA]</scope>
    <source>
        <strain evidence="5">soil36-7</strain>
    </source>
</reference>
<evidence type="ECO:0000256" key="1">
    <source>
        <dbReference type="ARBA" id="ARBA00008918"/>
    </source>
</evidence>
<sequence>MASTGLQALTHPDSLSDQTMNDLTRWACLAGGGLATYAGYRSGGASGLLMGVLGGVLAYQGIANTSAPRRLLEAARPQREVHLISTVTIDKPASELYKFWKGFTRLPQIMSFLDSVEPRGDKISHWVVKAPSGHTLEWDAEVTEDVPDKRIAWHSVEGSEMPNWGKVRFNEAPGKRGTEIHVSMYFEPPGGNAGAIAGHFLQGLSKELIKQNLRHLKAYLETGEIPTNITTSQGRRTS</sequence>
<dbReference type="EMBL" id="CP031093">
    <property type="protein sequence ID" value="QCF26826.1"/>
    <property type="molecule type" value="Genomic_DNA"/>
</dbReference>
<dbReference type="InterPro" id="IPR023393">
    <property type="entry name" value="START-like_dom_sf"/>
</dbReference>
<evidence type="ECO:0000313" key="4">
    <source>
        <dbReference type="EMBL" id="QCF26826.1"/>
    </source>
</evidence>
<dbReference type="PANTHER" id="PTHR33824:SF7">
    <property type="entry name" value="POLYKETIDE CYCLASE_DEHYDRASE AND LIPID TRANSPORT SUPERFAMILY PROTEIN"/>
    <property type="match status" value="1"/>
</dbReference>
<dbReference type="AlphaFoldDB" id="A0A4P7XIE5"/>
<dbReference type="KEGG" id="hmi:soil367_13280"/>
<keyword evidence="2" id="KW-1277">Toxin-antitoxin system</keyword>
<dbReference type="Pfam" id="PF03364">
    <property type="entry name" value="Polyketide_cyc"/>
    <property type="match status" value="1"/>
</dbReference>
<gene>
    <name evidence="4" type="ORF">soil367_13280</name>
</gene>
<dbReference type="CDD" id="cd07817">
    <property type="entry name" value="SRPBCC_8"/>
    <property type="match status" value="1"/>
</dbReference>
<organism evidence="4 5">
    <name type="scientific">Hydrocarboniclastica marina</name>
    <dbReference type="NCBI Taxonomy" id="2259620"/>
    <lineage>
        <taxon>Bacteria</taxon>
        <taxon>Pseudomonadati</taxon>
        <taxon>Pseudomonadota</taxon>
        <taxon>Gammaproteobacteria</taxon>
        <taxon>Alteromonadales</taxon>
        <taxon>Alteromonadaceae</taxon>
        <taxon>Hydrocarboniclastica</taxon>
    </lineage>
</organism>
<dbReference type="RefSeq" id="WP_136549532.1">
    <property type="nucleotide sequence ID" value="NZ_CP031093.1"/>
</dbReference>
<evidence type="ECO:0000256" key="2">
    <source>
        <dbReference type="ARBA" id="ARBA00022649"/>
    </source>
</evidence>